<dbReference type="GO" id="GO:0015986">
    <property type="term" value="P:proton motive force-driven ATP synthesis"/>
    <property type="evidence" value="ECO:0007669"/>
    <property type="project" value="TreeGrafter"/>
</dbReference>
<evidence type="ECO:0000256" key="4">
    <source>
        <dbReference type="SAM" id="MobiDB-lite"/>
    </source>
</evidence>
<dbReference type="EMBL" id="CP143786">
    <property type="protein sequence ID" value="WVN87597.1"/>
    <property type="molecule type" value="Genomic_DNA"/>
</dbReference>
<keyword evidence="6" id="KW-1185">Reference proteome</keyword>
<proteinExistence type="predicted"/>
<keyword evidence="2" id="KW-0496">Mitochondrion</keyword>
<evidence type="ECO:0000313" key="6">
    <source>
        <dbReference type="Proteomes" id="UP000094043"/>
    </source>
</evidence>
<dbReference type="KEGG" id="cdep:91086991"/>
<protein>
    <submittedName>
        <fullName evidence="5">Uncharacterized protein</fullName>
    </submittedName>
</protein>
<evidence type="ECO:0000256" key="3">
    <source>
        <dbReference type="ARBA" id="ARBA00023136"/>
    </source>
</evidence>
<organism evidence="5 6">
    <name type="scientific">Cryptococcus depauperatus CBS 7841</name>
    <dbReference type="NCBI Taxonomy" id="1295531"/>
    <lineage>
        <taxon>Eukaryota</taxon>
        <taxon>Fungi</taxon>
        <taxon>Dikarya</taxon>
        <taxon>Basidiomycota</taxon>
        <taxon>Agaricomycotina</taxon>
        <taxon>Tremellomycetes</taxon>
        <taxon>Tremellales</taxon>
        <taxon>Cryptococcaceae</taxon>
        <taxon>Cryptococcus</taxon>
    </lineage>
</organism>
<gene>
    <name evidence="5" type="ORF">L203_102780</name>
</gene>
<name>A0AAJ8JSI5_9TREE</name>
<keyword evidence="3" id="KW-0472">Membrane</keyword>
<dbReference type="InterPro" id="IPR021278">
    <property type="entry name" value="ATP19"/>
</dbReference>
<dbReference type="PANTHER" id="PTHR28074:SF1">
    <property type="entry name" value="ATP SYNTHASE SUBUNIT K, MITOCHONDRIAL"/>
    <property type="match status" value="1"/>
</dbReference>
<feature type="region of interest" description="Disordered" evidence="4">
    <location>
        <begin position="32"/>
        <end position="59"/>
    </location>
</feature>
<comment type="subcellular location">
    <subcellularLocation>
        <location evidence="1">Mitochondrion membrane</location>
    </subcellularLocation>
</comment>
<dbReference type="GeneID" id="91086991"/>
<dbReference type="PANTHER" id="PTHR28074">
    <property type="entry name" value="ATP SYNTHASE SUBUNIT K, MITOCHONDRIAL"/>
    <property type="match status" value="1"/>
</dbReference>
<dbReference type="Pfam" id="PF11022">
    <property type="entry name" value="ATP19"/>
    <property type="match status" value="1"/>
</dbReference>
<dbReference type="AlphaFoldDB" id="A0AAJ8JSI5"/>
<dbReference type="GO" id="GO:0031966">
    <property type="term" value="C:mitochondrial membrane"/>
    <property type="evidence" value="ECO:0007669"/>
    <property type="project" value="UniProtKB-SubCell"/>
</dbReference>
<feature type="compositionally biased region" description="Low complexity" evidence="4">
    <location>
        <begin position="32"/>
        <end position="41"/>
    </location>
</feature>
<reference evidence="5" key="3">
    <citation type="submission" date="2024-01" db="EMBL/GenBank/DDBJ databases">
        <authorList>
            <person name="Coelho M.A."/>
            <person name="David-Palma M."/>
            <person name="Shea T."/>
            <person name="Sun S."/>
            <person name="Cuomo C.A."/>
            <person name="Heitman J."/>
        </authorList>
    </citation>
    <scope>NUCLEOTIDE SEQUENCE</scope>
    <source>
        <strain evidence="5">CBS 7841</strain>
    </source>
</reference>
<evidence type="ECO:0000313" key="5">
    <source>
        <dbReference type="EMBL" id="WVN87597.1"/>
    </source>
</evidence>
<evidence type="ECO:0000256" key="2">
    <source>
        <dbReference type="ARBA" id="ARBA00023128"/>
    </source>
</evidence>
<evidence type="ECO:0000256" key="1">
    <source>
        <dbReference type="ARBA" id="ARBA00004325"/>
    </source>
</evidence>
<dbReference type="Proteomes" id="UP000094043">
    <property type="component" value="Chromosome 3"/>
</dbReference>
<accession>A0AAJ8JSI5</accession>
<sequence>MSYTIAGRVIKNEYIVLGTIASTIGIVVAASGGSDKSASSKPVPVSEDKTISGQTPEEEDFIRQFVAEAEKSEKSH</sequence>
<reference evidence="5" key="2">
    <citation type="journal article" date="2022" name="Elife">
        <title>Obligate sexual reproduction of a homothallic fungus closely related to the Cryptococcus pathogenic species complex.</title>
        <authorList>
            <person name="Passer A.R."/>
            <person name="Clancey S.A."/>
            <person name="Shea T."/>
            <person name="David-Palma M."/>
            <person name="Averette A.F."/>
            <person name="Boekhout T."/>
            <person name="Porcel B.M."/>
            <person name="Nowrousian M."/>
            <person name="Cuomo C.A."/>
            <person name="Sun S."/>
            <person name="Heitman J."/>
            <person name="Coelho M.A."/>
        </authorList>
    </citation>
    <scope>NUCLEOTIDE SEQUENCE</scope>
    <source>
        <strain evidence="5">CBS 7841</strain>
    </source>
</reference>
<dbReference type="RefSeq" id="XP_066068297.1">
    <property type="nucleotide sequence ID" value="XM_066212200.1"/>
</dbReference>
<reference evidence="5" key="1">
    <citation type="submission" date="2016-06" db="EMBL/GenBank/DDBJ databases">
        <authorList>
            <person name="Cuomo C."/>
            <person name="Litvintseva A."/>
            <person name="Heitman J."/>
            <person name="Chen Y."/>
            <person name="Sun S."/>
            <person name="Springer D."/>
            <person name="Dromer F."/>
            <person name="Young S."/>
            <person name="Zeng Q."/>
            <person name="Chapman S."/>
            <person name="Gujja S."/>
            <person name="Saif S."/>
            <person name="Birren B."/>
        </authorList>
    </citation>
    <scope>NUCLEOTIDE SEQUENCE</scope>
    <source>
        <strain evidence="5">CBS 7841</strain>
    </source>
</reference>